<dbReference type="Gene3D" id="1.10.530.10">
    <property type="match status" value="1"/>
</dbReference>
<dbReference type="Pfam" id="PF01832">
    <property type="entry name" value="Glucosaminidase"/>
    <property type="match status" value="1"/>
</dbReference>
<dbReference type="PANTHER" id="PTHR40572:SF1">
    <property type="entry name" value="PROTEIN BAX"/>
    <property type="match status" value="1"/>
</dbReference>
<dbReference type="RefSeq" id="WP_251262681.1">
    <property type="nucleotide sequence ID" value="NZ_JAMQGP010000009.1"/>
</dbReference>
<proteinExistence type="predicted"/>
<keyword evidence="3" id="KW-1185">Reference proteome</keyword>
<name>A0AA41WA95_9GAMM</name>
<dbReference type="EMBL" id="JAMQGP010000009">
    <property type="protein sequence ID" value="MCM2681197.1"/>
    <property type="molecule type" value="Genomic_DNA"/>
</dbReference>
<dbReference type="SMART" id="SM00047">
    <property type="entry name" value="LYZ2"/>
    <property type="match status" value="1"/>
</dbReference>
<gene>
    <name evidence="2" type="ORF">NAF29_16235</name>
</gene>
<feature type="domain" description="Mannosyl-glycoprotein endo-beta-N-acetylglucosamidase-like" evidence="1">
    <location>
        <begin position="115"/>
        <end position="251"/>
    </location>
</feature>
<evidence type="ECO:0000313" key="2">
    <source>
        <dbReference type="EMBL" id="MCM2681197.1"/>
    </source>
</evidence>
<sequence length="272" mass="30910">MNSFFPVLVMFATSILVGCSHSDGKLKKATNAKVNPHVLESAIVEPITMNSWQYPMPNFESMDNVGHKKLLFAQYLMPSIERVNKAIVAQRVWVEEMSQKLKSGQTLPEQSITQLNTLAKEYQIDHAKPRDIIAELELRVHPIPAEMVLAQAALESGWGTSRFAKDEFNFFGIRCFKIGCGVKANQANGNFYVRSFDSPLDSVTAYANALNTHLNYVEFRNVRRQLHQDNHNDVTQLIAALEGYAEHSEYQKLVARVVRQNQQIFEQVIRQV</sequence>
<dbReference type="InterPro" id="IPR053195">
    <property type="entry name" value="Bax-like"/>
</dbReference>
<dbReference type="PANTHER" id="PTHR40572">
    <property type="entry name" value="PROTEIN BAX"/>
    <property type="match status" value="1"/>
</dbReference>
<evidence type="ECO:0000313" key="3">
    <source>
        <dbReference type="Proteomes" id="UP001165393"/>
    </source>
</evidence>
<dbReference type="Proteomes" id="UP001165393">
    <property type="component" value="Unassembled WGS sequence"/>
</dbReference>
<protein>
    <submittedName>
        <fullName evidence="2">Glucosaminidase domain-containing protein</fullName>
    </submittedName>
</protein>
<dbReference type="GO" id="GO:0004040">
    <property type="term" value="F:amidase activity"/>
    <property type="evidence" value="ECO:0007669"/>
    <property type="project" value="InterPro"/>
</dbReference>
<evidence type="ECO:0000259" key="1">
    <source>
        <dbReference type="SMART" id="SM00047"/>
    </source>
</evidence>
<comment type="caution">
    <text evidence="2">The sequence shown here is derived from an EMBL/GenBank/DDBJ whole genome shotgun (WGS) entry which is preliminary data.</text>
</comment>
<dbReference type="InterPro" id="IPR002901">
    <property type="entry name" value="MGlyc_endo_b_GlcNAc-like_dom"/>
</dbReference>
<dbReference type="AlphaFoldDB" id="A0AA41WA95"/>
<accession>A0AA41WA95</accession>
<reference evidence="2 3" key="1">
    <citation type="journal article" date="2013" name="Antonie Van Leeuwenhoek">
        <title>Echinimonas agarilytica gen. nov., sp. nov., a new gammaproteobacterium isolated from the sea urchin Strongylocentrotus intermedius.</title>
        <authorList>
            <person name="Nedashkovskaya O.I."/>
            <person name="Stenkova A.M."/>
            <person name="Zhukova N.V."/>
            <person name="Van Trappen S."/>
            <person name="Lee J.S."/>
            <person name="Kim S.B."/>
        </authorList>
    </citation>
    <scope>NUCLEOTIDE SEQUENCE [LARGE SCALE GENOMIC DNA]</scope>
    <source>
        <strain evidence="2 3">KMM 6351</strain>
    </source>
</reference>
<organism evidence="2 3">
    <name type="scientific">Echinimonas agarilytica</name>
    <dbReference type="NCBI Taxonomy" id="1215918"/>
    <lineage>
        <taxon>Bacteria</taxon>
        <taxon>Pseudomonadati</taxon>
        <taxon>Pseudomonadota</taxon>
        <taxon>Gammaproteobacteria</taxon>
        <taxon>Alteromonadales</taxon>
        <taxon>Echinimonadaceae</taxon>
        <taxon>Echinimonas</taxon>
    </lineage>
</organism>